<evidence type="ECO:0000313" key="3">
    <source>
        <dbReference type="Proteomes" id="UP000253318"/>
    </source>
</evidence>
<accession>A0A368SYI7</accession>
<dbReference type="AlphaFoldDB" id="A0A368SYI7"/>
<feature type="compositionally biased region" description="Basic and acidic residues" evidence="1">
    <location>
        <begin position="59"/>
        <end position="68"/>
    </location>
</feature>
<feature type="region of interest" description="Disordered" evidence="1">
    <location>
        <begin position="1"/>
        <end position="21"/>
    </location>
</feature>
<comment type="caution">
    <text evidence="2">The sequence shown here is derived from an EMBL/GenBank/DDBJ whole genome shotgun (WGS) entry which is preliminary data.</text>
</comment>
<name>A0A368SYI7_9ACTN</name>
<dbReference type="Proteomes" id="UP000253318">
    <property type="component" value="Unassembled WGS sequence"/>
</dbReference>
<reference evidence="2 3" key="1">
    <citation type="submission" date="2018-04" db="EMBL/GenBank/DDBJ databases">
        <title>Novel actinobacteria from marine sediment.</title>
        <authorList>
            <person name="Ng Z.Y."/>
            <person name="Tan G.Y.A."/>
        </authorList>
    </citation>
    <scope>NUCLEOTIDE SEQUENCE [LARGE SCALE GENOMIC DNA]</scope>
    <source>
        <strain evidence="2 3">TPS81</strain>
    </source>
</reference>
<dbReference type="EMBL" id="QEIN01000341">
    <property type="protein sequence ID" value="RCV49225.1"/>
    <property type="molecule type" value="Genomic_DNA"/>
</dbReference>
<organism evidence="2 3">
    <name type="scientific">Marinitenerispora sediminis</name>
    <dbReference type="NCBI Taxonomy" id="1931232"/>
    <lineage>
        <taxon>Bacteria</taxon>
        <taxon>Bacillati</taxon>
        <taxon>Actinomycetota</taxon>
        <taxon>Actinomycetes</taxon>
        <taxon>Streptosporangiales</taxon>
        <taxon>Nocardiopsidaceae</taxon>
        <taxon>Marinitenerispora</taxon>
    </lineage>
</organism>
<protein>
    <submittedName>
        <fullName evidence="2">Uncharacterized protein</fullName>
    </submittedName>
</protein>
<evidence type="ECO:0000313" key="2">
    <source>
        <dbReference type="EMBL" id="RCV49225.1"/>
    </source>
</evidence>
<sequence>MYGSNGERGRGPLRRAGSGRLPGACQWADAARVGAPDAIARDRATAPGCHRTALSGGSPRERNGACHP</sequence>
<keyword evidence="3" id="KW-1185">Reference proteome</keyword>
<feature type="region of interest" description="Disordered" evidence="1">
    <location>
        <begin position="48"/>
        <end position="68"/>
    </location>
</feature>
<proteinExistence type="predicted"/>
<evidence type="ECO:0000256" key="1">
    <source>
        <dbReference type="SAM" id="MobiDB-lite"/>
    </source>
</evidence>
<gene>
    <name evidence="2" type="ORF">DEF24_25450</name>
</gene>